<protein>
    <submittedName>
        <fullName evidence="1">Uncharacterized protein</fullName>
    </submittedName>
</protein>
<evidence type="ECO:0000313" key="2">
    <source>
        <dbReference type="Proteomes" id="UP000267342"/>
    </source>
</evidence>
<dbReference type="KEGG" id="zpl:ZBT109_1963"/>
<proteinExistence type="predicted"/>
<organism evidence="1 2">
    <name type="scientific">Zymobacter palmae</name>
    <dbReference type="NCBI Taxonomy" id="33074"/>
    <lineage>
        <taxon>Bacteria</taxon>
        <taxon>Pseudomonadati</taxon>
        <taxon>Pseudomonadota</taxon>
        <taxon>Gammaproteobacteria</taxon>
        <taxon>Oceanospirillales</taxon>
        <taxon>Halomonadaceae</taxon>
        <taxon>Zymobacter group</taxon>
        <taxon>Zymobacter</taxon>
    </lineage>
</organism>
<sequence length="32" mass="3650">MRRTALYLATDILITFQLEMIANQASGFATWC</sequence>
<dbReference type="AlphaFoldDB" id="A0A348HGF7"/>
<dbReference type="EMBL" id="AP018933">
    <property type="protein sequence ID" value="BBG30709.1"/>
    <property type="molecule type" value="Genomic_DNA"/>
</dbReference>
<evidence type="ECO:0000313" key="1">
    <source>
        <dbReference type="EMBL" id="BBG30709.1"/>
    </source>
</evidence>
<dbReference type="Proteomes" id="UP000267342">
    <property type="component" value="Chromosome"/>
</dbReference>
<accession>A0A348HGF7</accession>
<gene>
    <name evidence="1" type="ORF">ZBT109_1963</name>
</gene>
<reference evidence="1 2" key="1">
    <citation type="submission" date="2018-09" db="EMBL/GenBank/DDBJ databases">
        <title>Zymobacter palmae IAM14233 (=T109) whole genome analysis.</title>
        <authorList>
            <person name="Yanase H."/>
        </authorList>
    </citation>
    <scope>NUCLEOTIDE SEQUENCE [LARGE SCALE GENOMIC DNA]</scope>
    <source>
        <strain evidence="1 2">IAM14233</strain>
    </source>
</reference>
<keyword evidence="2" id="KW-1185">Reference proteome</keyword>
<name>A0A348HGF7_9GAMM</name>